<proteinExistence type="predicted"/>
<feature type="signal peptide" evidence="3">
    <location>
        <begin position="1"/>
        <end position="23"/>
    </location>
</feature>
<evidence type="ECO:0000313" key="5">
    <source>
        <dbReference type="EMBL" id="HIT47035.1"/>
    </source>
</evidence>
<evidence type="ECO:0000256" key="2">
    <source>
        <dbReference type="SAM" id="MobiDB-lite"/>
    </source>
</evidence>
<reference evidence="5" key="2">
    <citation type="journal article" date="2021" name="PeerJ">
        <title>Extensive microbial diversity within the chicken gut microbiome revealed by metagenomics and culture.</title>
        <authorList>
            <person name="Gilroy R."/>
            <person name="Ravi A."/>
            <person name="Getino M."/>
            <person name="Pursley I."/>
            <person name="Horton D.L."/>
            <person name="Alikhan N.F."/>
            <person name="Baker D."/>
            <person name="Gharbi K."/>
            <person name="Hall N."/>
            <person name="Watson M."/>
            <person name="Adriaenssens E.M."/>
            <person name="Foster-Nyarko E."/>
            <person name="Jarju S."/>
            <person name="Secka A."/>
            <person name="Antonio M."/>
            <person name="Oren A."/>
            <person name="Chaudhuri R.R."/>
            <person name="La Ragione R."/>
            <person name="Hildebrand F."/>
            <person name="Pallen M.J."/>
        </authorList>
    </citation>
    <scope>NUCLEOTIDE SEQUENCE</scope>
    <source>
        <strain evidence="5">ChiHecec2B26-709</strain>
    </source>
</reference>
<feature type="chain" id="PRO_5039217261" evidence="3">
    <location>
        <begin position="24"/>
        <end position="716"/>
    </location>
</feature>
<accession>A0A9D1KIR7</accession>
<protein>
    <submittedName>
        <fullName evidence="5">DUF4988 domain-containing protein</fullName>
    </submittedName>
</protein>
<keyword evidence="1" id="KW-0175">Coiled coil</keyword>
<evidence type="ECO:0000313" key="6">
    <source>
        <dbReference type="Proteomes" id="UP000886881"/>
    </source>
</evidence>
<dbReference type="AlphaFoldDB" id="A0A9D1KIR7"/>
<evidence type="ECO:0000256" key="3">
    <source>
        <dbReference type="SAM" id="SignalP"/>
    </source>
</evidence>
<organism evidence="5 6">
    <name type="scientific">Candidatus Cryptobacteroides merdipullorum</name>
    <dbReference type="NCBI Taxonomy" id="2840771"/>
    <lineage>
        <taxon>Bacteria</taxon>
        <taxon>Pseudomonadati</taxon>
        <taxon>Bacteroidota</taxon>
        <taxon>Bacteroidia</taxon>
        <taxon>Bacteroidales</taxon>
        <taxon>Candidatus Cryptobacteroides</taxon>
    </lineage>
</organism>
<keyword evidence="3" id="KW-0732">Signal</keyword>
<sequence length="716" mass="78625">MRQLISSVLAVAAGLMLAGCTGAYDDSELRKGLDDLRDRVEQLESKLDKLNGDIETINALVESLQGGISIVKVEEGADGSYTIYFSDNTTAVIRSGSNGEDAPVIGVREQDGVYYWTLTSDGETTWLTDADGRLLPVSGEDGTCPKLAVDDEGWWTVSYDGGTVWERILDAEGNPVKAVTDEGSSVGDSFFSAVSQDDENVYFTLADGSVITVAKKGDFYLILREVPETSVFTFGQVKTYEVESNGVAETLVAGRPFGWTVTLENEVLTVAAPAEDAQMYESEGTVGIIYSDGDERTSMVQFNVLLTADQTGVTEGDDFTVEITEVTGTGVAATVTAKDASVYYYVTAYDAASFDEKGEDAVVAESKAMFDYYLQFGMWDYYRDMLMHSGTYHYETPASTPLTAGQSYYLIVFGLEEDASGQQLIPNTAVMKVPFTTTAEEVVNTSYRVSLSNITWYGLDYTVVPSDDLHYFHGIVSQSAFIAEDGTRLTAAQVAEAYVKDYEQRYYDELYLTDGQPLAWTDLSSHGTQEMSVPRAWIRENELANEEIRPLVPDTDYCLLVFGVDGKDLRTDVVTKEFHTPAFQPLENGTFELEVTVSRQNLNIKVTPSDPDMSYICHVDRSSVYEEFEDDMQFAADDLFWAKYNGTFDKDLISGEATLKAENLWASTGYVVYVYGCTADGVITTPLTVTRVLTEAGSDNPPVSGTAARPMTARVR</sequence>
<feature type="region of interest" description="Disordered" evidence="2">
    <location>
        <begin position="696"/>
        <end position="716"/>
    </location>
</feature>
<evidence type="ECO:0000256" key="1">
    <source>
        <dbReference type="SAM" id="Coils"/>
    </source>
</evidence>
<dbReference type="PROSITE" id="PS51257">
    <property type="entry name" value="PROKAR_LIPOPROTEIN"/>
    <property type="match status" value="1"/>
</dbReference>
<name>A0A9D1KIR7_9BACT</name>
<dbReference type="Pfam" id="PF16378">
    <property type="entry name" value="DUF4988"/>
    <property type="match status" value="1"/>
</dbReference>
<reference evidence="5" key="1">
    <citation type="submission" date="2020-10" db="EMBL/GenBank/DDBJ databases">
        <authorList>
            <person name="Gilroy R."/>
        </authorList>
    </citation>
    <scope>NUCLEOTIDE SEQUENCE</scope>
    <source>
        <strain evidence="5">ChiHecec2B26-709</strain>
    </source>
</reference>
<evidence type="ECO:0000259" key="4">
    <source>
        <dbReference type="Pfam" id="PF16378"/>
    </source>
</evidence>
<feature type="domain" description="DUF4988" evidence="4">
    <location>
        <begin position="29"/>
        <end position="209"/>
    </location>
</feature>
<dbReference type="Proteomes" id="UP000886881">
    <property type="component" value="Unassembled WGS sequence"/>
</dbReference>
<dbReference type="SUPFAM" id="SSF63825">
    <property type="entry name" value="YWTD domain"/>
    <property type="match status" value="1"/>
</dbReference>
<dbReference type="InterPro" id="IPR032149">
    <property type="entry name" value="DUF4988"/>
</dbReference>
<dbReference type="EMBL" id="DVLC01000079">
    <property type="protein sequence ID" value="HIT47035.1"/>
    <property type="molecule type" value="Genomic_DNA"/>
</dbReference>
<comment type="caution">
    <text evidence="5">The sequence shown here is derived from an EMBL/GenBank/DDBJ whole genome shotgun (WGS) entry which is preliminary data.</text>
</comment>
<gene>
    <name evidence="5" type="ORF">IAC35_04165</name>
</gene>
<feature type="coiled-coil region" evidence="1">
    <location>
        <begin position="26"/>
        <end position="60"/>
    </location>
</feature>